<name>A0A3P7JML7_ONCOC</name>
<feature type="coiled-coil region" evidence="1">
    <location>
        <begin position="202"/>
        <end position="229"/>
    </location>
</feature>
<dbReference type="EMBL" id="UYRW01004166">
    <property type="protein sequence ID" value="VDM92254.1"/>
    <property type="molecule type" value="Genomic_DNA"/>
</dbReference>
<keyword evidence="3" id="KW-1185">Reference proteome</keyword>
<feature type="non-terminal residue" evidence="2">
    <location>
        <position position="1"/>
    </location>
</feature>
<gene>
    <name evidence="2" type="ORF">NOO_LOCUS9067</name>
</gene>
<dbReference type="OrthoDB" id="10631058at2759"/>
<proteinExistence type="predicted"/>
<dbReference type="Proteomes" id="UP000271087">
    <property type="component" value="Unassembled WGS sequence"/>
</dbReference>
<sequence length="234" mass="25779">IQTLPPETVTSSSRINTLPILNEPVTIFSTDEFQRTSTDGIHDDEEIDEKMESERFISNAENNSSSTTLEAATTEYENLGRLEIAISEASRLENSESQRIVDDNGFDSTVGAIENTAGIMGSVNSHYISGRNDNSSVPFNSDYLASLILTSITTLRSALCNQQTESGIPENDILTSLLLNHALNFTETNHLMDNNRNGDMILAEDEATTQELKERLANLNAKIESLSYVRNNAI</sequence>
<organism evidence="2 3">
    <name type="scientific">Onchocerca ochengi</name>
    <name type="common">Filarial nematode worm</name>
    <dbReference type="NCBI Taxonomy" id="42157"/>
    <lineage>
        <taxon>Eukaryota</taxon>
        <taxon>Metazoa</taxon>
        <taxon>Ecdysozoa</taxon>
        <taxon>Nematoda</taxon>
        <taxon>Chromadorea</taxon>
        <taxon>Rhabditida</taxon>
        <taxon>Spirurina</taxon>
        <taxon>Spiruromorpha</taxon>
        <taxon>Filarioidea</taxon>
        <taxon>Onchocercidae</taxon>
        <taxon>Onchocerca</taxon>
    </lineage>
</organism>
<protein>
    <submittedName>
        <fullName evidence="2">Uncharacterized protein</fullName>
    </submittedName>
</protein>
<evidence type="ECO:0000313" key="2">
    <source>
        <dbReference type="EMBL" id="VDM92254.1"/>
    </source>
</evidence>
<evidence type="ECO:0000256" key="1">
    <source>
        <dbReference type="SAM" id="Coils"/>
    </source>
</evidence>
<accession>A0A3P7JML7</accession>
<evidence type="ECO:0000313" key="3">
    <source>
        <dbReference type="Proteomes" id="UP000271087"/>
    </source>
</evidence>
<keyword evidence="1" id="KW-0175">Coiled coil</keyword>
<dbReference type="AlphaFoldDB" id="A0A3P7JML7"/>
<reference evidence="2 3" key="1">
    <citation type="submission" date="2018-08" db="EMBL/GenBank/DDBJ databases">
        <authorList>
            <person name="Laetsch R D."/>
            <person name="Stevens L."/>
            <person name="Kumar S."/>
            <person name="Blaxter L. M."/>
        </authorList>
    </citation>
    <scope>NUCLEOTIDE SEQUENCE [LARGE SCALE GENOMIC DNA]</scope>
</reference>